<dbReference type="PANTHER" id="PTHR12110:SF53">
    <property type="entry name" value="BLR5974 PROTEIN"/>
    <property type="match status" value="1"/>
</dbReference>
<name>M5SGT8_9BACT</name>
<keyword evidence="2" id="KW-0413">Isomerase</keyword>
<gene>
    <name evidence="2" type="ORF">RESH_04017</name>
</gene>
<sequence>MNKPAHIDRRAAIRQMSAITAFVASATVQSGFADEPVKRSGLGIVMYDCNLRRKWMKKQDPSVNLFDPLTFVQHCRSLGAGGAQVALGSLSRRDCDNLRQFADEHDLYIETIVKPPRDRDDLSRFDAEMKAARDAGAKAARTVIIPGRRYEYFNSYADFKAAAKLGHAMVERALPVVEKYEVPLAIENHKDERIDDRVALLERINSPMVGACVDTGNSFSLLDDVYGSIEGLAPFACSVHFKDQSLSEYDDGFLLGDIPLGQGSFDLKRIVEIIRTAKPNLQFSLEVITRDALKVPCLTEEYWRSVTEPTGADLARTLQFVRRNSAKAISVTSLPLIDQVKLEDINIASSLNYAQRELGL</sequence>
<dbReference type="PATRIC" id="fig|1263868.3.peg.4344"/>
<dbReference type="GO" id="GO:0016853">
    <property type="term" value="F:isomerase activity"/>
    <property type="evidence" value="ECO:0007669"/>
    <property type="project" value="UniProtKB-KW"/>
</dbReference>
<dbReference type="RefSeq" id="WP_008669011.1">
    <property type="nucleotide sequence ID" value="NZ_ANOF01000126.1"/>
</dbReference>
<reference evidence="2 3" key="1">
    <citation type="journal article" date="2013" name="Mar. Genomics">
        <title>Expression of sulfatases in Rhodopirellula baltica and the diversity of sulfatases in the genus Rhodopirellula.</title>
        <authorList>
            <person name="Wegner C.E."/>
            <person name="Richter-Heitmann T."/>
            <person name="Klindworth A."/>
            <person name="Klockow C."/>
            <person name="Richter M."/>
            <person name="Achstetter T."/>
            <person name="Glockner F.O."/>
            <person name="Harder J."/>
        </authorList>
    </citation>
    <scope>NUCLEOTIDE SEQUENCE [LARGE SCALE GENOMIC DNA]</scope>
    <source>
        <strain evidence="2 3">SH398</strain>
    </source>
</reference>
<dbReference type="PANTHER" id="PTHR12110">
    <property type="entry name" value="HYDROXYPYRUVATE ISOMERASE"/>
    <property type="match status" value="1"/>
</dbReference>
<dbReference type="STRING" id="1263868.RESH_04017"/>
<organism evidence="2 3">
    <name type="scientific">Rhodopirellula europaea SH398</name>
    <dbReference type="NCBI Taxonomy" id="1263868"/>
    <lineage>
        <taxon>Bacteria</taxon>
        <taxon>Pseudomonadati</taxon>
        <taxon>Planctomycetota</taxon>
        <taxon>Planctomycetia</taxon>
        <taxon>Pirellulales</taxon>
        <taxon>Pirellulaceae</taxon>
        <taxon>Rhodopirellula</taxon>
    </lineage>
</organism>
<dbReference type="Gene3D" id="3.20.20.150">
    <property type="entry name" value="Divalent-metal-dependent TIM barrel enzymes"/>
    <property type="match status" value="1"/>
</dbReference>
<evidence type="ECO:0000313" key="3">
    <source>
        <dbReference type="Proteomes" id="UP000011996"/>
    </source>
</evidence>
<proteinExistence type="predicted"/>
<dbReference type="Pfam" id="PF01261">
    <property type="entry name" value="AP_endonuc_2"/>
    <property type="match status" value="1"/>
</dbReference>
<dbReference type="SUPFAM" id="SSF51658">
    <property type="entry name" value="Xylose isomerase-like"/>
    <property type="match status" value="1"/>
</dbReference>
<protein>
    <submittedName>
        <fullName evidence="2">Xylose isomerase domain protein TIM barrel</fullName>
    </submittedName>
</protein>
<dbReference type="AlphaFoldDB" id="M5SGT8"/>
<dbReference type="InterPro" id="IPR050312">
    <property type="entry name" value="IolE/XylAMocC-like"/>
</dbReference>
<accession>M5SGT8</accession>
<dbReference type="EMBL" id="ANOF01000126">
    <property type="protein sequence ID" value="EMI25404.1"/>
    <property type="molecule type" value="Genomic_DNA"/>
</dbReference>
<dbReference type="InterPro" id="IPR036237">
    <property type="entry name" value="Xyl_isomerase-like_sf"/>
</dbReference>
<comment type="caution">
    <text evidence="2">The sequence shown here is derived from an EMBL/GenBank/DDBJ whole genome shotgun (WGS) entry which is preliminary data.</text>
</comment>
<feature type="domain" description="Xylose isomerase-like TIM barrel" evidence="1">
    <location>
        <begin position="73"/>
        <end position="294"/>
    </location>
</feature>
<evidence type="ECO:0000259" key="1">
    <source>
        <dbReference type="Pfam" id="PF01261"/>
    </source>
</evidence>
<evidence type="ECO:0000313" key="2">
    <source>
        <dbReference type="EMBL" id="EMI25404.1"/>
    </source>
</evidence>
<dbReference type="Proteomes" id="UP000011996">
    <property type="component" value="Unassembled WGS sequence"/>
</dbReference>
<dbReference type="InterPro" id="IPR013022">
    <property type="entry name" value="Xyl_isomerase-like_TIM-brl"/>
</dbReference>